<organism evidence="1 2">
    <name type="scientific">Streptomyces phage Wofford</name>
    <dbReference type="NCBI Taxonomy" id="2283267"/>
    <lineage>
        <taxon>Viruses</taxon>
        <taxon>Duplodnaviria</taxon>
        <taxon>Heunggongvirae</taxon>
        <taxon>Uroviricota</taxon>
        <taxon>Caudoviricetes</taxon>
        <taxon>Stanwilliamsviridae</taxon>
        <taxon>Boydwoodruffvirinae</taxon>
        <taxon>Karimacvirus</taxon>
        <taxon>Karimacvirus wofford</taxon>
        <taxon>Streptomyces virus Wofford</taxon>
    </lineage>
</organism>
<protein>
    <submittedName>
        <fullName evidence="1">Uncharacterized protein</fullName>
    </submittedName>
</protein>
<dbReference type="RefSeq" id="YP_009839728.1">
    <property type="nucleotide sequence ID" value="NC_048722.1"/>
</dbReference>
<dbReference type="KEGG" id="vg:55609448"/>
<name>A0A345M9R5_9CAUD</name>
<reference evidence="1 2" key="1">
    <citation type="submission" date="2018-07" db="EMBL/GenBank/DDBJ databases">
        <authorList>
            <person name="Wofford K.M."/>
            <person name="Typhair T.J."/>
            <person name="Gonzales M.A."/>
            <person name="Castillo J.C."/>
            <person name="Smith B.R."/>
            <person name="Klug H.M."/>
            <person name="Hughes L.E."/>
            <person name="Garlena R.A."/>
            <person name="Russell D.A."/>
            <person name="Pope W.H."/>
            <person name="Jacobs-Sera D."/>
            <person name="Hatfull G.F."/>
        </authorList>
    </citation>
    <scope>NUCLEOTIDE SEQUENCE [LARGE SCALE GENOMIC DNA]</scope>
</reference>
<dbReference type="GeneID" id="55609448"/>
<dbReference type="EMBL" id="MH576968">
    <property type="protein sequence ID" value="AXH67236.1"/>
    <property type="molecule type" value="Genomic_DNA"/>
</dbReference>
<keyword evidence="2" id="KW-1185">Reference proteome</keyword>
<evidence type="ECO:0000313" key="1">
    <source>
        <dbReference type="EMBL" id="AXH67236.1"/>
    </source>
</evidence>
<dbReference type="Proteomes" id="UP000260216">
    <property type="component" value="Segment"/>
</dbReference>
<sequence>MMQNVDRYYLKYELDGKSYETDALYPIRQARVEKAILEEDGAKNVQIVKYVSVLN</sequence>
<gene>
    <name evidence="1" type="primary">40</name>
    <name evidence="1" type="ORF">SEA_WOFFORD_40</name>
</gene>
<accession>A0A345M9R5</accession>
<proteinExistence type="predicted"/>
<evidence type="ECO:0000313" key="2">
    <source>
        <dbReference type="Proteomes" id="UP000260216"/>
    </source>
</evidence>